<comment type="subcellular location">
    <subcellularLocation>
        <location evidence="9">Mitochondrion</location>
    </subcellularLocation>
    <subcellularLocation>
        <location evidence="9">Cytoplasm</location>
    </subcellularLocation>
</comment>
<evidence type="ECO:0000256" key="9">
    <source>
        <dbReference type="PIRNR" id="PIRNR005700"/>
    </source>
</evidence>
<sequence>MGQLISKQEKISPKLKSEMVFNEKYLQAEPENGEGYLEETRGLKLLDINDEATNPISCDSLGQWESALLSEPKNKLAQNSLAKFDIANIVGCSDTKTKVRNQHFFNTEVKTIGAPSFNNNQKKSGRCWIFATANVLRAHVIENYNLKDDKFQLSQSYLFFYDKLEKANILLENILDTADEPLDSRLVQFLLHDPVGDGGQWDMIVNIINKYGLVPYEFFPDNAQSTESSRLNYVVTEKLREYALILRSLKSKKTADKDINLVKNSMIREIYNILSLTIGTPPKPTDSFVWEFKDKDGNYKYFNTTPQKFYAEHVKFDVGNHFSLIHDPRNPYNKLYTVDRLNNVHGGKPIEYVNTEIATLKKVSIKMLKNNEPIFFGSDVAKFYDRDTGILDVGAYDYALALGTSFKISKAERLKTGSSQMTHAMVITGVHLDPITGNPVRWKIENSWGDLVGDKGYFLMTDKWFDEYVYQIVTNKNYVEKQIYEVWKGKDFTVLPFYDPMGSLA</sequence>
<dbReference type="GO" id="GO:0005739">
    <property type="term" value="C:mitochondrion"/>
    <property type="evidence" value="ECO:0007669"/>
    <property type="project" value="UniProtKB-SubCell"/>
</dbReference>
<evidence type="ECO:0000313" key="11">
    <source>
        <dbReference type="EMBL" id="KRZ99684.1"/>
    </source>
</evidence>
<comment type="similarity">
    <text evidence="9">Belongs to the peptidase C1 family.</text>
</comment>
<keyword evidence="6 9" id="KW-0788">Thiol protease</keyword>
<dbReference type="SUPFAM" id="SSF54001">
    <property type="entry name" value="Cysteine proteinases"/>
    <property type="match status" value="1"/>
</dbReference>
<dbReference type="GO" id="GO:0006508">
    <property type="term" value="P:proteolysis"/>
    <property type="evidence" value="ECO:0007669"/>
    <property type="project" value="UniProtKB-KW"/>
</dbReference>
<evidence type="ECO:0000256" key="4">
    <source>
        <dbReference type="ARBA" id="ARBA00022670"/>
    </source>
</evidence>
<dbReference type="Pfam" id="PF03051">
    <property type="entry name" value="Peptidase_C1_2"/>
    <property type="match status" value="1"/>
</dbReference>
<dbReference type="GO" id="GO:0070005">
    <property type="term" value="F:cysteine-type aminopeptidase activity"/>
    <property type="evidence" value="ECO:0007669"/>
    <property type="project" value="InterPro"/>
</dbReference>
<comment type="function">
    <text evidence="7">The normal physiological role of the enzyme is unknown, but it is not essential for the viability of yeast cells. Has aminopeptidase activity, shortening substrate peptides sequentially by 1 amino acid. Has bleomycin hydrolase activity, which can protect the cell from the toxic effects of bleomycin. Has homocysteine-thiolactonase activity, protecting the cell against homocysteine toxicity. Acts as a repressor in the GAL4 regulatory system, but this does not require either the peptidase or nucleic acid-binding activities.</text>
</comment>
<keyword evidence="9" id="KW-0963">Cytoplasm</keyword>
<dbReference type="GO" id="GO:0004197">
    <property type="term" value="F:cysteine-type endopeptidase activity"/>
    <property type="evidence" value="ECO:0007669"/>
    <property type="project" value="UniProtKB-EC"/>
</dbReference>
<comment type="function">
    <text evidence="9">Has aminopeptidase activity, shortening substrate peptides sequentially by 1 amino acid. Has bleomycin hydrolase activity, which can protect the cell from the toxic effects of bleomycin. Has homocysteine-thiolactonase activity, protecting the cell against homocysteine toxicity.</text>
</comment>
<dbReference type="EC" id="3.4.22.40" evidence="2 9"/>
<evidence type="ECO:0000256" key="8">
    <source>
        <dbReference type="ARBA" id="ARBA00026080"/>
    </source>
</evidence>
<keyword evidence="9" id="KW-0496">Mitochondrion</keyword>
<dbReference type="AlphaFoldDB" id="A0A0V1PUD0"/>
<organism evidence="11 12">
    <name type="scientific">Debaryomyces fabryi</name>
    <dbReference type="NCBI Taxonomy" id="58627"/>
    <lineage>
        <taxon>Eukaryota</taxon>
        <taxon>Fungi</taxon>
        <taxon>Dikarya</taxon>
        <taxon>Ascomycota</taxon>
        <taxon>Saccharomycotina</taxon>
        <taxon>Pichiomycetes</taxon>
        <taxon>Debaryomycetaceae</taxon>
        <taxon>Debaryomyces</taxon>
    </lineage>
</organism>
<proteinExistence type="inferred from homology"/>
<protein>
    <recommendedName>
        <fullName evidence="3 9">Cysteine proteinase 1, mitochondrial</fullName>
        <ecNumber evidence="2 9">3.4.22.40</ecNumber>
    </recommendedName>
</protein>
<dbReference type="PANTHER" id="PTHR10363:SF2">
    <property type="entry name" value="BLEOMYCIN HYDROLASE"/>
    <property type="match status" value="1"/>
</dbReference>
<comment type="caution">
    <text evidence="11">The sequence shown here is derived from an EMBL/GenBank/DDBJ whole genome shotgun (WGS) entry which is preliminary data.</text>
</comment>
<evidence type="ECO:0000256" key="1">
    <source>
        <dbReference type="ARBA" id="ARBA00000423"/>
    </source>
</evidence>
<evidence type="ECO:0000256" key="2">
    <source>
        <dbReference type="ARBA" id="ARBA00012465"/>
    </source>
</evidence>
<keyword evidence="5 9" id="KW-0378">Hydrolase</keyword>
<dbReference type="RefSeq" id="XP_015465787.1">
    <property type="nucleotide sequence ID" value="XM_015613389.1"/>
</dbReference>
<keyword evidence="12" id="KW-1185">Reference proteome</keyword>
<reference evidence="11 12" key="1">
    <citation type="submission" date="2015-11" db="EMBL/GenBank/DDBJ databases">
        <title>The genome of Debaryomyces fabryi.</title>
        <authorList>
            <person name="Tafer H."/>
            <person name="Lopandic K."/>
        </authorList>
    </citation>
    <scope>NUCLEOTIDE SEQUENCE [LARGE SCALE GENOMIC DNA]</scope>
    <source>
        <strain evidence="11 12">CBS 789</strain>
    </source>
</reference>
<dbReference type="OrthoDB" id="2666448at2759"/>
<evidence type="ECO:0000256" key="7">
    <source>
        <dbReference type="ARBA" id="ARBA00025347"/>
    </source>
</evidence>
<dbReference type="Proteomes" id="UP000054251">
    <property type="component" value="Unassembled WGS sequence"/>
</dbReference>
<accession>A0A0V1PUD0</accession>
<dbReference type="CDD" id="cd00585">
    <property type="entry name" value="Peptidase_C1B"/>
    <property type="match status" value="1"/>
</dbReference>
<evidence type="ECO:0000313" key="12">
    <source>
        <dbReference type="Proteomes" id="UP000054251"/>
    </source>
</evidence>
<feature type="active site" evidence="10">
    <location>
        <position position="446"/>
    </location>
</feature>
<evidence type="ECO:0000256" key="6">
    <source>
        <dbReference type="ARBA" id="ARBA00022807"/>
    </source>
</evidence>
<dbReference type="EMBL" id="LMYN01000126">
    <property type="protein sequence ID" value="KRZ99684.1"/>
    <property type="molecule type" value="Genomic_DNA"/>
</dbReference>
<dbReference type="Gene3D" id="3.90.70.10">
    <property type="entry name" value="Cysteine proteinases"/>
    <property type="match status" value="1"/>
</dbReference>
<dbReference type="InterPro" id="IPR000169">
    <property type="entry name" value="Pept_cys_AS"/>
</dbReference>
<name>A0A0V1PUD0_9ASCO</name>
<dbReference type="PROSITE" id="PS00139">
    <property type="entry name" value="THIOL_PROTEASE_CYS"/>
    <property type="match status" value="1"/>
</dbReference>
<dbReference type="GO" id="GO:0043418">
    <property type="term" value="P:homocysteine catabolic process"/>
    <property type="evidence" value="ECO:0007669"/>
    <property type="project" value="TreeGrafter"/>
</dbReference>
<dbReference type="GeneID" id="26841569"/>
<evidence type="ECO:0000256" key="10">
    <source>
        <dbReference type="PIRSR" id="PIRSR005700-1"/>
    </source>
</evidence>
<comment type="catalytic activity">
    <reaction evidence="1 9">
        <text>Inactivates bleomycin B2 (a cytotoxic glycometallopeptide) by hydrolysis of a carboxyamide bond of beta-aminoalanine, but also shows general aminopeptidase activity. The specificity varies somewhat with source, but amino acid arylamides of Met, Leu and Ala are preferred.</text>
        <dbReference type="EC" id="3.4.22.40"/>
    </reaction>
</comment>
<gene>
    <name evidence="11" type="ORF">AC631_04560</name>
</gene>
<dbReference type="PIRSF" id="PIRSF005700">
    <property type="entry name" value="PepC"/>
    <property type="match status" value="1"/>
</dbReference>
<comment type="subunit">
    <text evidence="8">Homohexamer. Binds to nucleic acids. Binds single-stranded DNA and RNA with higher affinity than double-stranded DNA.</text>
</comment>
<feature type="active site" evidence="10">
    <location>
        <position position="423"/>
    </location>
</feature>
<dbReference type="PROSITE" id="PS00639">
    <property type="entry name" value="THIOL_PROTEASE_HIS"/>
    <property type="match status" value="1"/>
</dbReference>
<keyword evidence="4 9" id="KW-0645">Protease</keyword>
<evidence type="ECO:0000256" key="5">
    <source>
        <dbReference type="ARBA" id="ARBA00022801"/>
    </source>
</evidence>
<feature type="active site" evidence="10">
    <location>
        <position position="127"/>
    </location>
</feature>
<evidence type="ECO:0000256" key="3">
    <source>
        <dbReference type="ARBA" id="ARBA00016900"/>
    </source>
</evidence>
<dbReference type="InterPro" id="IPR025660">
    <property type="entry name" value="Pept_his_AS"/>
</dbReference>
<dbReference type="InterPro" id="IPR004134">
    <property type="entry name" value="Peptidase_C1B"/>
</dbReference>
<dbReference type="InterPro" id="IPR038765">
    <property type="entry name" value="Papain-like_cys_pep_sf"/>
</dbReference>
<dbReference type="GO" id="GO:0009636">
    <property type="term" value="P:response to toxic substance"/>
    <property type="evidence" value="ECO:0007669"/>
    <property type="project" value="TreeGrafter"/>
</dbReference>
<dbReference type="PANTHER" id="PTHR10363">
    <property type="entry name" value="BLEOMYCIN HYDROLASE"/>
    <property type="match status" value="1"/>
</dbReference>